<dbReference type="InterPro" id="IPR029016">
    <property type="entry name" value="GAF-like_dom_sf"/>
</dbReference>
<dbReference type="InterPro" id="IPR003018">
    <property type="entry name" value="GAF"/>
</dbReference>
<dbReference type="PROSITE" id="PS50113">
    <property type="entry name" value="PAC"/>
    <property type="match status" value="4"/>
</dbReference>
<dbReference type="Pfam" id="PF08447">
    <property type="entry name" value="PAS_3"/>
    <property type="match status" value="2"/>
</dbReference>
<dbReference type="InterPro" id="IPR013655">
    <property type="entry name" value="PAS_fold_3"/>
</dbReference>
<dbReference type="Gene3D" id="2.10.70.100">
    <property type="match status" value="1"/>
</dbReference>
<protein>
    <recommendedName>
        <fullName evidence="3">histidine kinase</fullName>
        <ecNumber evidence="3">2.7.13.3</ecNumber>
    </recommendedName>
</protein>
<evidence type="ECO:0000259" key="15">
    <source>
        <dbReference type="PROSITE" id="PS50112"/>
    </source>
</evidence>
<dbReference type="Pfam" id="PF13493">
    <property type="entry name" value="DUF4118"/>
    <property type="match status" value="1"/>
</dbReference>
<dbReference type="Gene3D" id="3.30.450.40">
    <property type="match status" value="2"/>
</dbReference>
<dbReference type="InterPro" id="IPR000700">
    <property type="entry name" value="PAS-assoc_C"/>
</dbReference>
<keyword evidence="8 17" id="KW-0418">Kinase</keyword>
<keyword evidence="9" id="KW-0067">ATP-binding</keyword>
<keyword evidence="11" id="KW-0902">Two-component regulatory system</keyword>
<evidence type="ECO:0000256" key="8">
    <source>
        <dbReference type="ARBA" id="ARBA00022777"/>
    </source>
</evidence>
<evidence type="ECO:0000256" key="5">
    <source>
        <dbReference type="ARBA" id="ARBA00022679"/>
    </source>
</evidence>
<feature type="domain" description="Histidine kinase" evidence="14">
    <location>
        <begin position="1007"/>
        <end position="1225"/>
    </location>
</feature>
<dbReference type="Gene3D" id="1.10.287.130">
    <property type="match status" value="1"/>
</dbReference>
<evidence type="ECO:0000256" key="7">
    <source>
        <dbReference type="ARBA" id="ARBA00022741"/>
    </source>
</evidence>
<evidence type="ECO:0000256" key="6">
    <source>
        <dbReference type="ARBA" id="ARBA00022692"/>
    </source>
</evidence>
<dbReference type="SMART" id="SM00065">
    <property type="entry name" value="GAF"/>
    <property type="match status" value="2"/>
</dbReference>
<dbReference type="SMART" id="SM00091">
    <property type="entry name" value="PAS"/>
    <property type="match status" value="3"/>
</dbReference>
<evidence type="ECO:0000256" key="11">
    <source>
        <dbReference type="ARBA" id="ARBA00023012"/>
    </source>
</evidence>
<dbReference type="InterPro" id="IPR036097">
    <property type="entry name" value="HisK_dim/P_sf"/>
</dbReference>
<dbReference type="PROSITE" id="PS50109">
    <property type="entry name" value="HIS_KIN"/>
    <property type="match status" value="1"/>
</dbReference>
<feature type="domain" description="PAC" evidence="16">
    <location>
        <begin position="763"/>
        <end position="816"/>
    </location>
</feature>
<organism evidence="17 18">
    <name type="scientific">Methylocaldum szegediense</name>
    <dbReference type="NCBI Taxonomy" id="73780"/>
    <lineage>
        <taxon>Bacteria</taxon>
        <taxon>Pseudomonadati</taxon>
        <taxon>Pseudomonadota</taxon>
        <taxon>Gammaproteobacteria</taxon>
        <taxon>Methylococcales</taxon>
        <taxon>Methylococcaceae</taxon>
        <taxon>Methylocaldum</taxon>
    </lineage>
</organism>
<dbReference type="InterPro" id="IPR038318">
    <property type="entry name" value="KdpD_sf"/>
</dbReference>
<dbReference type="EMBL" id="OX458333">
    <property type="protein sequence ID" value="CAI8828077.1"/>
    <property type="molecule type" value="Genomic_DNA"/>
</dbReference>
<evidence type="ECO:0000256" key="10">
    <source>
        <dbReference type="ARBA" id="ARBA00022989"/>
    </source>
</evidence>
<dbReference type="PANTHER" id="PTHR43304:SF1">
    <property type="entry name" value="PAC DOMAIN-CONTAINING PROTEIN"/>
    <property type="match status" value="1"/>
</dbReference>
<dbReference type="CDD" id="cd00082">
    <property type="entry name" value="HisKA"/>
    <property type="match status" value="1"/>
</dbReference>
<feature type="domain" description="PAC" evidence="16">
    <location>
        <begin position="640"/>
        <end position="692"/>
    </location>
</feature>
<dbReference type="InterPro" id="IPR003594">
    <property type="entry name" value="HATPase_dom"/>
</dbReference>
<comment type="catalytic activity">
    <reaction evidence="1">
        <text>ATP + protein L-histidine = ADP + protein N-phospho-L-histidine.</text>
        <dbReference type="EC" id="2.7.13.3"/>
    </reaction>
</comment>
<dbReference type="InterPro" id="IPR036890">
    <property type="entry name" value="HATPase_C_sf"/>
</dbReference>
<feature type="domain" description="PAC" evidence="16">
    <location>
        <begin position="497"/>
        <end position="549"/>
    </location>
</feature>
<dbReference type="Pfam" id="PF00512">
    <property type="entry name" value="HisKA"/>
    <property type="match status" value="1"/>
</dbReference>
<dbReference type="SUPFAM" id="SSF47384">
    <property type="entry name" value="Homodimeric domain of signal transducing histidine kinase"/>
    <property type="match status" value="1"/>
</dbReference>
<comment type="subcellular location">
    <subcellularLocation>
        <location evidence="2">Membrane</location>
        <topology evidence="2">Multi-pass membrane protein</topology>
    </subcellularLocation>
</comment>
<keyword evidence="18" id="KW-1185">Reference proteome</keyword>
<evidence type="ECO:0000256" key="3">
    <source>
        <dbReference type="ARBA" id="ARBA00012438"/>
    </source>
</evidence>
<feature type="domain" description="PAS" evidence="15">
    <location>
        <begin position="424"/>
        <end position="494"/>
    </location>
</feature>
<dbReference type="Gene3D" id="3.30.565.10">
    <property type="entry name" value="Histidine kinase-like ATPase, C-terminal domain"/>
    <property type="match status" value="1"/>
</dbReference>
<dbReference type="Pfam" id="PF08448">
    <property type="entry name" value="PAS_4"/>
    <property type="match status" value="1"/>
</dbReference>
<evidence type="ECO:0000256" key="9">
    <source>
        <dbReference type="ARBA" id="ARBA00022840"/>
    </source>
</evidence>
<sequence>MGVKRLLRSGYSVAIGATVCAAVVTLVLKLVLSSPPLSLFLVAVMLAAWYGGIRAGLTATALSGATSFALLAFPSAPINFPNPAISIELIFLSAVGALLSFGISHQRKAEQRAFKAILERQPFETSLLEHDQILGWSQQTVQVASFEANLNEHGCYRVSRQWYQIFGIAPEDFKPSFKSWLKLAHPDDRKILKSGIASAFERRASDFSAEFRITRRNDGAVRWIELRAAIRYDQEGRPVHIAGSNIDITERKRTEHTVAASKRRFKLLAEASARLLATDEPQKVIEDLCHAVMAQLGCDCFFNFLLDDSEERFRLNASAGLLPDEIRDIQQLGCCATDRCPIIVHGEPFLYGGAPCTSRVRSFGIQTHACHPLLVQGRVIGSLSFGARTRPSFTVEEFDLMKSVTNQVAIAMQRVLDQRSLQESEARFRSIVQAVPSLILESDAEGNNAFASEQWCAYTGLSPEESAGQGWLSALHPDDLAKVKARWNNAAQAGSPFESQYRLRSRDGSYRWFIARAQPDRNADGKILRWTGSLTDIHDLVRTEDALRASEAQALAANSQMQAIMQTARVAICVARDPECRLVIGNAQAYQLLGVPEGSNLSVTSVPNGVAPFRFFKNGQEVPYQELPMRRVLKSGEIIEDMELEIIRADGTRRYVLCTAAPLHDTMGRVRGATATFLDITERKQIELEHQKFVSLADQSSEFIGMCDPDFHTFYVNDAGLRLVGLENLQEARRTSVKEFLFPEDQKFVYEELFPRVLREGRAKVEIRFRHFKTGATLWMLSNVFVIRDANGEPAGFATVSHDITERKQAQQAVAAANDRLAADLEAMTKLRAIGALFIREDGLPSVLEQIVETAIAITGADRGQIHLVDTVSGSLRTAAQRGFGPDFLEFWQSARSGPSPWDAAAEEGKRVIVEDVTQSLLFQDQLKLRAILSAGVRAVHCTPLLCRGGRPLGVLSTYYETPHWPDERAFRLLDLLARQTADIIERARTEARLKEADLRKNEFIAMLGHELRNPLAPIRNAAHLIRKLAPPNPRMQWAQDVINRQVDHLARLVDDLLDVSRIVQGKLKLQKTLVNLTALLQQTAEAAKPQIDARGHFLTVNLPSHPLYCQADPVRLTQMIANLLDNANKYTPRGGAIRLDADYTGNEVMISVRDNGEGIPRALLPHLFDVFTQSERTLDRAQGGLGLGLTIVRKIAELHGGCVEVKSDGPGKGAEFIVRLPLDDGKSEIEASARTV</sequence>
<dbReference type="SUPFAM" id="SSF55781">
    <property type="entry name" value="GAF domain-like"/>
    <property type="match status" value="2"/>
</dbReference>
<dbReference type="RefSeq" id="WP_162144353.1">
    <property type="nucleotide sequence ID" value="NZ_OX458333.1"/>
</dbReference>
<evidence type="ECO:0000313" key="17">
    <source>
        <dbReference type="EMBL" id="CAI8828077.1"/>
    </source>
</evidence>
<accession>A0ABN8X4N8</accession>
<dbReference type="PROSITE" id="PS50112">
    <property type="entry name" value="PAS"/>
    <property type="match status" value="2"/>
</dbReference>
<dbReference type="InterPro" id="IPR013656">
    <property type="entry name" value="PAS_4"/>
</dbReference>
<dbReference type="SMART" id="SM00388">
    <property type="entry name" value="HisKA"/>
    <property type="match status" value="1"/>
</dbReference>
<proteinExistence type="predicted"/>
<evidence type="ECO:0000256" key="13">
    <source>
        <dbReference type="SAM" id="Phobius"/>
    </source>
</evidence>
<keyword evidence="7" id="KW-0547">Nucleotide-binding</keyword>
<dbReference type="CDD" id="cd00075">
    <property type="entry name" value="HATPase"/>
    <property type="match status" value="1"/>
</dbReference>
<keyword evidence="4" id="KW-0597">Phosphoprotein</keyword>
<dbReference type="SUPFAM" id="SSF55874">
    <property type="entry name" value="ATPase domain of HSP90 chaperone/DNA topoisomerase II/histidine kinase"/>
    <property type="match status" value="1"/>
</dbReference>
<dbReference type="SMART" id="SM00387">
    <property type="entry name" value="HATPase_c"/>
    <property type="match status" value="1"/>
</dbReference>
<dbReference type="PANTHER" id="PTHR43304">
    <property type="entry name" value="PHYTOCHROME-LIKE PROTEIN CPH1"/>
    <property type="match status" value="1"/>
</dbReference>
<dbReference type="InterPro" id="IPR025201">
    <property type="entry name" value="KdpD_TM"/>
</dbReference>
<dbReference type="Pfam" id="PF01590">
    <property type="entry name" value="GAF"/>
    <property type="match status" value="1"/>
</dbReference>
<keyword evidence="12 13" id="KW-0472">Membrane</keyword>
<dbReference type="Proteomes" id="UP001162030">
    <property type="component" value="Chromosome"/>
</dbReference>
<dbReference type="InterPro" id="IPR052162">
    <property type="entry name" value="Sensor_kinase/Photoreceptor"/>
</dbReference>
<evidence type="ECO:0000313" key="18">
    <source>
        <dbReference type="Proteomes" id="UP001162030"/>
    </source>
</evidence>
<evidence type="ECO:0000256" key="1">
    <source>
        <dbReference type="ARBA" id="ARBA00000085"/>
    </source>
</evidence>
<dbReference type="InterPro" id="IPR004358">
    <property type="entry name" value="Sig_transdc_His_kin-like_C"/>
</dbReference>
<dbReference type="GO" id="GO:0004673">
    <property type="term" value="F:protein histidine kinase activity"/>
    <property type="evidence" value="ECO:0007669"/>
    <property type="project" value="UniProtKB-EC"/>
</dbReference>
<evidence type="ECO:0000256" key="2">
    <source>
        <dbReference type="ARBA" id="ARBA00004141"/>
    </source>
</evidence>
<dbReference type="Pfam" id="PF13426">
    <property type="entry name" value="PAS_9"/>
    <property type="match status" value="1"/>
</dbReference>
<evidence type="ECO:0000256" key="12">
    <source>
        <dbReference type="ARBA" id="ARBA00023136"/>
    </source>
</evidence>
<dbReference type="Gene3D" id="1.20.120.620">
    <property type="entry name" value="Backbone structure of the membrane domain of e. Coli histidine kinase receptor kdpd"/>
    <property type="match status" value="1"/>
</dbReference>
<dbReference type="InterPro" id="IPR035965">
    <property type="entry name" value="PAS-like_dom_sf"/>
</dbReference>
<feature type="domain" description="PAS" evidence="15">
    <location>
        <begin position="689"/>
        <end position="761"/>
    </location>
</feature>
<keyword evidence="10 13" id="KW-1133">Transmembrane helix</keyword>
<dbReference type="Pfam" id="PF13185">
    <property type="entry name" value="GAF_2"/>
    <property type="match status" value="1"/>
</dbReference>
<dbReference type="EC" id="2.7.13.3" evidence="3"/>
<dbReference type="Gene3D" id="3.30.450.20">
    <property type="entry name" value="PAS domain"/>
    <property type="match status" value="4"/>
</dbReference>
<dbReference type="InterPro" id="IPR001610">
    <property type="entry name" value="PAC"/>
</dbReference>
<dbReference type="Pfam" id="PF02518">
    <property type="entry name" value="HATPase_c"/>
    <property type="match status" value="1"/>
</dbReference>
<dbReference type="NCBIfam" id="TIGR00229">
    <property type="entry name" value="sensory_box"/>
    <property type="match status" value="4"/>
</dbReference>
<reference evidence="17 18" key="1">
    <citation type="submission" date="2023-03" db="EMBL/GenBank/DDBJ databases">
        <authorList>
            <person name="Pearce D."/>
        </authorList>
    </citation>
    <scope>NUCLEOTIDE SEQUENCE [LARGE SCALE GENOMIC DNA]</scope>
    <source>
        <strain evidence="17">Msz</strain>
    </source>
</reference>
<dbReference type="InterPro" id="IPR003661">
    <property type="entry name" value="HisK_dim/P_dom"/>
</dbReference>
<dbReference type="InterPro" id="IPR000014">
    <property type="entry name" value="PAS"/>
</dbReference>
<keyword evidence="5 17" id="KW-0808">Transferase</keyword>
<evidence type="ECO:0000259" key="16">
    <source>
        <dbReference type="PROSITE" id="PS50113"/>
    </source>
</evidence>
<dbReference type="CDD" id="cd00130">
    <property type="entry name" value="PAS"/>
    <property type="match status" value="3"/>
</dbReference>
<dbReference type="SMART" id="SM00086">
    <property type="entry name" value="PAC"/>
    <property type="match status" value="4"/>
</dbReference>
<gene>
    <name evidence="17" type="ORF">MSZNOR_2092</name>
</gene>
<keyword evidence="6 13" id="KW-0812">Transmembrane</keyword>
<evidence type="ECO:0000256" key="4">
    <source>
        <dbReference type="ARBA" id="ARBA00022553"/>
    </source>
</evidence>
<dbReference type="InterPro" id="IPR005467">
    <property type="entry name" value="His_kinase_dom"/>
</dbReference>
<name>A0ABN8X4N8_9GAMM</name>
<dbReference type="SUPFAM" id="SSF55785">
    <property type="entry name" value="PYP-like sensor domain (PAS domain)"/>
    <property type="match status" value="4"/>
</dbReference>
<feature type="transmembrane region" description="Helical" evidence="13">
    <location>
        <begin position="12"/>
        <end position="32"/>
    </location>
</feature>
<evidence type="ECO:0000259" key="14">
    <source>
        <dbReference type="PROSITE" id="PS50109"/>
    </source>
</evidence>
<dbReference type="PRINTS" id="PR00344">
    <property type="entry name" value="BCTRLSENSOR"/>
</dbReference>
<feature type="domain" description="PAC" evidence="16">
    <location>
        <begin position="207"/>
        <end position="260"/>
    </location>
</feature>